<dbReference type="PANTHER" id="PTHR44826:SF3">
    <property type="entry name" value="SPORE COAT PROTEIN SP85"/>
    <property type="match status" value="1"/>
</dbReference>
<feature type="compositionally biased region" description="Low complexity" evidence="7">
    <location>
        <begin position="129"/>
        <end position="146"/>
    </location>
</feature>
<accession>A0AAD2CK66</accession>
<reference evidence="10" key="1">
    <citation type="submission" date="2023-08" db="EMBL/GenBank/DDBJ databases">
        <authorList>
            <person name="Audoor S."/>
            <person name="Bilcke G."/>
        </authorList>
    </citation>
    <scope>NUCLEOTIDE SEQUENCE</scope>
</reference>
<feature type="region of interest" description="Disordered" evidence="7">
    <location>
        <begin position="26"/>
        <end position="161"/>
    </location>
</feature>
<proteinExistence type="inferred from homology"/>
<keyword evidence="3" id="KW-0748">Sporozoite</keyword>
<dbReference type="PANTHER" id="PTHR44826">
    <property type="entry name" value="SPORE COAT PROTEIN SP85"/>
    <property type="match status" value="1"/>
</dbReference>
<name>A0AAD2CK66_9STRA</name>
<evidence type="ECO:0000256" key="5">
    <source>
        <dbReference type="ARBA" id="ARBA00033726"/>
    </source>
</evidence>
<evidence type="ECO:0000256" key="8">
    <source>
        <dbReference type="SAM" id="Phobius"/>
    </source>
</evidence>
<evidence type="ECO:0000256" key="1">
    <source>
        <dbReference type="ARBA" id="ARBA00006241"/>
    </source>
</evidence>
<keyword evidence="8" id="KW-0472">Membrane</keyword>
<keyword evidence="4" id="KW-0677">Repeat</keyword>
<dbReference type="Proteomes" id="UP001295423">
    <property type="component" value="Unassembled WGS sequence"/>
</dbReference>
<keyword evidence="11" id="KW-1185">Reference proteome</keyword>
<keyword evidence="8" id="KW-1133">Transmembrane helix</keyword>
<evidence type="ECO:0000313" key="10">
    <source>
        <dbReference type="EMBL" id="CAJ1894649.1"/>
    </source>
</evidence>
<keyword evidence="9" id="KW-0732">Signal</keyword>
<dbReference type="InterPro" id="IPR051860">
    <property type="entry name" value="Plasmodium_CSP_Invasion"/>
</dbReference>
<evidence type="ECO:0000313" key="11">
    <source>
        <dbReference type="Proteomes" id="UP001295423"/>
    </source>
</evidence>
<evidence type="ECO:0000256" key="6">
    <source>
        <dbReference type="ARBA" id="ARBA00045806"/>
    </source>
</evidence>
<comment type="similarity">
    <text evidence="1">Belongs to the plasmodium circumsporozoite protein family.</text>
</comment>
<comment type="caution">
    <text evidence="10">The sequence shown here is derived from an EMBL/GenBank/DDBJ whole genome shotgun (WGS) entry which is preliminary data.</text>
</comment>
<sequence>MKIFNIITVTMLFFQAPVILAAEEEAEDRQHFQHPDEEDVPEIDITAHPTDMPSEVPTTFPTPAPSTVPSANPSQSPSAYPSSSPSAKPSSTPSNAPSSSPSFAPSNEPSTKPSIAASFAPSDMPSQMPSYIPTSSPSASPSDNPSFVPSDMPSTVPSVVPTKADCESNDGSFGEFPNEDAIVKYSYEVELISILDADAVESDVLPLLENGIVNSILPSLFADSCGHSLTTRNLRVQRRLSEVKGISKYPEDLVYDDVACASVEDGNSCFVVSGELTIFADDEDTLDTETENVKKAIENEMTAGNLNDAQEDIVRVSYVDIDPTLNNIEDTPPGLNDDDGKILTISPVPFIIGGAVLLAVLVGIAYRQHKKNSGPDMDESQIGGSQVPGNTETDL</sequence>
<organism evidence="10 11">
    <name type="scientific">Cylindrotheca closterium</name>
    <dbReference type="NCBI Taxonomy" id="2856"/>
    <lineage>
        <taxon>Eukaryota</taxon>
        <taxon>Sar</taxon>
        <taxon>Stramenopiles</taxon>
        <taxon>Ochrophyta</taxon>
        <taxon>Bacillariophyta</taxon>
        <taxon>Bacillariophyceae</taxon>
        <taxon>Bacillariophycidae</taxon>
        <taxon>Bacillariales</taxon>
        <taxon>Bacillariaceae</taxon>
        <taxon>Cylindrotheca</taxon>
    </lineage>
</organism>
<evidence type="ECO:0000256" key="3">
    <source>
        <dbReference type="ARBA" id="ARBA00022522"/>
    </source>
</evidence>
<keyword evidence="8" id="KW-0812">Transmembrane</keyword>
<comment type="function">
    <text evidence="6">Essential sporozoite protein. In the mosquito vector, required for sporozoite development in the oocyst, migration through the vector hemolymph and entry into the vector salivary glands. In the vertebrate host, required for sporozoite migration through the host dermis and infection of host hepatocytes. Binds to highly sulfated heparan sulfate proteoglycans (HSPGs) on the surface of host hepatocytes.</text>
</comment>
<gene>
    <name evidence="10" type="ORF">CYCCA115_LOCUS153</name>
</gene>
<evidence type="ECO:0000256" key="2">
    <source>
        <dbReference type="ARBA" id="ARBA00021911"/>
    </source>
</evidence>
<comment type="function">
    <text evidence="5">In the vertebrate host, binds to highly sulfated heparan sulfate proteoglycans (HSPGs) on the surface of host hepatocytes and is required for sporozoite invasion of the host hepatocytes.</text>
</comment>
<feature type="signal peptide" evidence="9">
    <location>
        <begin position="1"/>
        <end position="21"/>
    </location>
</feature>
<dbReference type="AlphaFoldDB" id="A0AAD2CK66"/>
<feature type="chain" id="PRO_5042177112" description="Circumsporozoite protein" evidence="9">
    <location>
        <begin position="22"/>
        <end position="395"/>
    </location>
</feature>
<evidence type="ECO:0000256" key="7">
    <source>
        <dbReference type="SAM" id="MobiDB-lite"/>
    </source>
</evidence>
<evidence type="ECO:0000256" key="9">
    <source>
        <dbReference type="SAM" id="SignalP"/>
    </source>
</evidence>
<protein>
    <recommendedName>
        <fullName evidence="2">Circumsporozoite protein</fullName>
    </recommendedName>
</protein>
<feature type="compositionally biased region" description="Polar residues" evidence="7">
    <location>
        <begin position="382"/>
        <end position="395"/>
    </location>
</feature>
<evidence type="ECO:0000256" key="4">
    <source>
        <dbReference type="ARBA" id="ARBA00022737"/>
    </source>
</evidence>
<feature type="transmembrane region" description="Helical" evidence="8">
    <location>
        <begin position="348"/>
        <end position="366"/>
    </location>
</feature>
<feature type="region of interest" description="Disordered" evidence="7">
    <location>
        <begin position="370"/>
        <end position="395"/>
    </location>
</feature>
<dbReference type="EMBL" id="CAKOGP040000001">
    <property type="protein sequence ID" value="CAJ1894649.1"/>
    <property type="molecule type" value="Genomic_DNA"/>
</dbReference>
<feature type="compositionally biased region" description="Low complexity" evidence="7">
    <location>
        <begin position="69"/>
        <end position="110"/>
    </location>
</feature>